<evidence type="ECO:0000313" key="3">
    <source>
        <dbReference type="EMBL" id="SNX34109.1"/>
    </source>
</evidence>
<evidence type="ECO:0000259" key="2">
    <source>
        <dbReference type="Pfam" id="PF15998"/>
    </source>
</evidence>
<name>A0A4Q8K4Z0_9ARAC</name>
<organism evidence="3">
    <name type="scientific">Liphistius thaleban</name>
    <dbReference type="NCBI Taxonomy" id="1905330"/>
    <lineage>
        <taxon>Eukaryota</taxon>
        <taxon>Metazoa</taxon>
        <taxon>Ecdysozoa</taxon>
        <taxon>Arthropoda</taxon>
        <taxon>Chelicerata</taxon>
        <taxon>Arachnida</taxon>
        <taxon>Araneae</taxon>
        <taxon>Mesothelae</taxon>
        <taxon>Liphistiidae</taxon>
        <taxon>Liphistius</taxon>
    </lineage>
</organism>
<evidence type="ECO:0000256" key="1">
    <source>
        <dbReference type="SAM" id="SignalP"/>
    </source>
</evidence>
<proteinExistence type="predicted"/>
<dbReference type="EMBL" id="HAHM01000118">
    <property type="protein sequence ID" value="SNX34022.1"/>
    <property type="molecule type" value="Transcribed_RNA"/>
</dbReference>
<feature type="domain" description="DUF4773" evidence="2">
    <location>
        <begin position="49"/>
        <end position="163"/>
    </location>
</feature>
<feature type="signal peptide" evidence="1">
    <location>
        <begin position="1"/>
        <end position="24"/>
    </location>
</feature>
<reference evidence="3" key="2">
    <citation type="submission" date="2019-05" db="EMBL/GenBank/DDBJ databases">
        <title>Unravelling the molecular evolution of spider venoms.</title>
        <authorList>
            <person name="Pineda S."/>
        </authorList>
    </citation>
    <scope>NUCLEOTIDE SEQUENCE</scope>
</reference>
<dbReference type="AlphaFoldDB" id="A0A4Q8K4Z0"/>
<dbReference type="EMBL" id="HAHM01000125">
    <property type="protein sequence ID" value="SNX34098.1"/>
    <property type="molecule type" value="Transcribed_RNA"/>
</dbReference>
<accession>A0A4Q8K4Z0</accession>
<keyword evidence="1" id="KW-0732">Signal</keyword>
<dbReference type="Pfam" id="PF15998">
    <property type="entry name" value="DUF4773"/>
    <property type="match status" value="1"/>
</dbReference>
<dbReference type="EMBL" id="HAHM01000126">
    <property type="protein sequence ID" value="SNX34109.1"/>
    <property type="molecule type" value="Transcribed_RNA"/>
</dbReference>
<dbReference type="EMBL" id="HAHM01000123">
    <property type="protein sequence ID" value="SNX34073.1"/>
    <property type="molecule type" value="Transcribed_RNA"/>
</dbReference>
<dbReference type="PANTHER" id="PTHR36299">
    <property type="entry name" value="AGAP008005-PA"/>
    <property type="match status" value="1"/>
</dbReference>
<reference evidence="3" key="1">
    <citation type="submission" date="2017-05" db="EMBL/GenBank/DDBJ databases">
        <authorList>
            <person name="QRISCLOUD D."/>
        </authorList>
    </citation>
    <scope>NUCLEOTIDE SEQUENCE</scope>
</reference>
<protein>
    <submittedName>
        <fullName evidence="3">U14-Liphistoxin-Lth1a_1</fullName>
    </submittedName>
</protein>
<dbReference type="EMBL" id="HAHM01000119">
    <property type="protein sequence ID" value="SNX34033.1"/>
    <property type="molecule type" value="Transcribed_RNA"/>
</dbReference>
<sequence>MAIKQTVLIFTLGIYVTCLGICSSVGVRKDVSIQTVTHVHVQDWTDYGCQCINYSCGCCAHLDIPKIGLNDTACVNLSYLPKEYGISFTIKIDNLTIYNETISARNPPPVCFGAPILKEYADLCIKFYDLNVTLHKAHGCVELEARLHEIIVGTYKIGCFNVGHINYKIAHVKKAKTSKSTYIPKQFIVKLV</sequence>
<dbReference type="InterPro" id="IPR031941">
    <property type="entry name" value="DUF4773"/>
</dbReference>
<feature type="chain" id="PRO_5033444283" evidence="1">
    <location>
        <begin position="25"/>
        <end position="192"/>
    </location>
</feature>
<dbReference type="PANTHER" id="PTHR36299:SF2">
    <property type="entry name" value="DUF4773 DOMAIN-CONTAINING PROTEIN"/>
    <property type="match status" value="1"/>
</dbReference>